<evidence type="ECO:0000313" key="2">
    <source>
        <dbReference type="Proteomes" id="UP000321337"/>
    </source>
</evidence>
<accession>A0A512LBA7</accession>
<name>A0A512LBA7_9PROT</name>
<keyword evidence="2" id="KW-1185">Reference proteome</keyword>
<organism evidence="1 2">
    <name type="scientific">Sulfuriferula plumbiphila</name>
    <dbReference type="NCBI Taxonomy" id="171865"/>
    <lineage>
        <taxon>Bacteria</taxon>
        <taxon>Pseudomonadati</taxon>
        <taxon>Pseudomonadota</taxon>
        <taxon>Betaproteobacteria</taxon>
        <taxon>Nitrosomonadales</taxon>
        <taxon>Sulfuricellaceae</taxon>
        <taxon>Sulfuriferula</taxon>
    </lineage>
</organism>
<dbReference type="AlphaFoldDB" id="A0A512LBA7"/>
<gene>
    <name evidence="1" type="ORF">TPL01_28840</name>
</gene>
<proteinExistence type="predicted"/>
<reference evidence="1 2" key="1">
    <citation type="submission" date="2019-07" db="EMBL/GenBank/DDBJ databases">
        <title>Whole genome shotgun sequence of Thiobacillus plumbophilus NBRC 107929.</title>
        <authorList>
            <person name="Hosoyama A."/>
            <person name="Uohara A."/>
            <person name="Ohji S."/>
            <person name="Ichikawa N."/>
        </authorList>
    </citation>
    <scope>NUCLEOTIDE SEQUENCE [LARGE SCALE GENOMIC DNA]</scope>
    <source>
        <strain evidence="1 2">NBRC 107929</strain>
    </source>
</reference>
<dbReference type="Proteomes" id="UP000321337">
    <property type="component" value="Unassembled WGS sequence"/>
</dbReference>
<dbReference type="RefSeq" id="WP_147074707.1">
    <property type="nucleotide sequence ID" value="NZ_AP021884.1"/>
</dbReference>
<evidence type="ECO:0000313" key="1">
    <source>
        <dbReference type="EMBL" id="GEP31746.1"/>
    </source>
</evidence>
<comment type="caution">
    <text evidence="1">The sequence shown here is derived from an EMBL/GenBank/DDBJ whole genome shotgun (WGS) entry which is preliminary data.</text>
</comment>
<dbReference type="OrthoDB" id="1454687at2"/>
<dbReference type="EMBL" id="BKAD01000036">
    <property type="protein sequence ID" value="GEP31746.1"/>
    <property type="molecule type" value="Genomic_DNA"/>
</dbReference>
<protein>
    <submittedName>
        <fullName evidence="1">Uncharacterized protein</fullName>
    </submittedName>
</protein>
<sequence length="67" mass="7584">MGTSEVQTRAQRYWRSWTRKGGIFLRSIGAARAAAGVGLMNLSYNLSRIGILIRTYRQQYYANQLAA</sequence>